<feature type="transmembrane region" description="Helical" evidence="1">
    <location>
        <begin position="74"/>
        <end position="107"/>
    </location>
</feature>
<feature type="transmembrane region" description="Helical" evidence="1">
    <location>
        <begin position="20"/>
        <end position="41"/>
    </location>
</feature>
<dbReference type="GeneID" id="90533344"/>
<feature type="transmembrane region" description="Helical" evidence="1">
    <location>
        <begin position="190"/>
        <end position="210"/>
    </location>
</feature>
<gene>
    <name evidence="2" type="ORF">NE695_13190</name>
</gene>
<comment type="caution">
    <text evidence="2">The sequence shown here is derived from an EMBL/GenBank/DDBJ whole genome shotgun (WGS) entry which is preliminary data.</text>
</comment>
<keyword evidence="3" id="KW-1185">Reference proteome</keyword>
<organism evidence="2 3">
    <name type="scientific">Neglectibacter timonensis</name>
    <dbReference type="NCBI Taxonomy" id="1776382"/>
    <lineage>
        <taxon>Bacteria</taxon>
        <taxon>Bacillati</taxon>
        <taxon>Bacillota</taxon>
        <taxon>Clostridia</taxon>
        <taxon>Eubacteriales</taxon>
        <taxon>Oscillospiraceae</taxon>
        <taxon>Neglectibacter</taxon>
    </lineage>
</organism>
<accession>A0ABT1S1Q2</accession>
<proteinExistence type="predicted"/>
<feature type="transmembrane region" description="Helical" evidence="1">
    <location>
        <begin position="270"/>
        <end position="289"/>
    </location>
</feature>
<keyword evidence="1" id="KW-1133">Transmembrane helix</keyword>
<evidence type="ECO:0008006" key="4">
    <source>
        <dbReference type="Google" id="ProtNLM"/>
    </source>
</evidence>
<reference evidence="2 3" key="1">
    <citation type="submission" date="2022-06" db="EMBL/GenBank/DDBJ databases">
        <title>Isolation of gut microbiota from human fecal samples.</title>
        <authorList>
            <person name="Pamer E.G."/>
            <person name="Barat B."/>
            <person name="Waligurski E."/>
            <person name="Medina S."/>
            <person name="Paddock L."/>
            <person name="Mostad J."/>
        </authorList>
    </citation>
    <scope>NUCLEOTIDE SEQUENCE [LARGE SCALE GENOMIC DNA]</scope>
    <source>
        <strain evidence="2 3">DFI.9.73</strain>
    </source>
</reference>
<feature type="transmembrane region" description="Helical" evidence="1">
    <location>
        <begin position="151"/>
        <end position="169"/>
    </location>
</feature>
<dbReference type="Proteomes" id="UP001524473">
    <property type="component" value="Unassembled WGS sequence"/>
</dbReference>
<keyword evidence="1" id="KW-0812">Transmembrane</keyword>
<name>A0ABT1S1Q2_9FIRM</name>
<evidence type="ECO:0000313" key="2">
    <source>
        <dbReference type="EMBL" id="MCQ4840863.1"/>
    </source>
</evidence>
<sequence>MKKVYEWLDAGNGRVLLMRFLSRFHCALITAIAYAMVMNIIQGEGVELAVYCRGLLFFVPILLSFYAAKKLPALWQFLLASLMISGISWLLTGTVAGFIAGAVLCFFRGRSRLSEEKEESAFDVPHLAVLLVFLVPFLYSAGTGQTALQKLSVFSAALYLLLFLAYSGIGRVEEYLELNRGMHGLPVRRIVRTAGIAVAALVLLAGALLLPASVLSTGSFRVDFSRLNHMGAAAQPETVMEEQPSGFEIPEELLGEEREPWFQIPPFVSYLFYALAVGGIAALILYGIYQIFKNFRSSYTDNRDVVQFLGNQEEEERLEGERRHRKISALDFSPNAAIRRRYRKTILRGSKEKPEDWAAPAELEAGAGIADETLHQLYEKARYSLEGCTPEESRALKSRGSR</sequence>
<feature type="transmembrane region" description="Helical" evidence="1">
    <location>
        <begin position="119"/>
        <end position="139"/>
    </location>
</feature>
<evidence type="ECO:0000313" key="3">
    <source>
        <dbReference type="Proteomes" id="UP001524473"/>
    </source>
</evidence>
<dbReference type="EMBL" id="JANFZH010000032">
    <property type="protein sequence ID" value="MCQ4840863.1"/>
    <property type="molecule type" value="Genomic_DNA"/>
</dbReference>
<feature type="transmembrane region" description="Helical" evidence="1">
    <location>
        <begin position="48"/>
        <end position="68"/>
    </location>
</feature>
<keyword evidence="1" id="KW-0472">Membrane</keyword>
<dbReference type="RefSeq" id="WP_066866357.1">
    <property type="nucleotide sequence ID" value="NZ_CABKVV010000014.1"/>
</dbReference>
<evidence type="ECO:0000256" key="1">
    <source>
        <dbReference type="SAM" id="Phobius"/>
    </source>
</evidence>
<protein>
    <recommendedName>
        <fullName evidence="4">DUF4129 domain-containing protein</fullName>
    </recommendedName>
</protein>